<dbReference type="Proteomes" id="UP000283210">
    <property type="component" value="Chromosome 14"/>
</dbReference>
<organism evidence="2 3">
    <name type="scientific">Oryzias javanicus</name>
    <name type="common">Javanese ricefish</name>
    <name type="synonym">Aplocheilus javanicus</name>
    <dbReference type="NCBI Taxonomy" id="123683"/>
    <lineage>
        <taxon>Eukaryota</taxon>
        <taxon>Metazoa</taxon>
        <taxon>Chordata</taxon>
        <taxon>Craniata</taxon>
        <taxon>Vertebrata</taxon>
        <taxon>Euteleostomi</taxon>
        <taxon>Actinopterygii</taxon>
        <taxon>Neopterygii</taxon>
        <taxon>Teleostei</taxon>
        <taxon>Neoteleostei</taxon>
        <taxon>Acanthomorphata</taxon>
        <taxon>Ovalentaria</taxon>
        <taxon>Atherinomorphae</taxon>
        <taxon>Beloniformes</taxon>
        <taxon>Adrianichthyidae</taxon>
        <taxon>Oryziinae</taxon>
        <taxon>Oryzias</taxon>
    </lineage>
</organism>
<proteinExistence type="predicted"/>
<protein>
    <submittedName>
        <fullName evidence="2">Uncharacterized protein</fullName>
    </submittedName>
</protein>
<sequence length="108" mass="11371">MKGVLYLQRTNVTVSSCHFGYAPNCHQLLSPPLGAKLEQCVGLTDSSRCFCYSGACEHQGNDSGGFISQLFAPNSGNSEGADGSYSRFQGPCPQPSGPWSCAPSSESD</sequence>
<evidence type="ECO:0000313" key="2">
    <source>
        <dbReference type="EMBL" id="RVE64307.1"/>
    </source>
</evidence>
<evidence type="ECO:0000256" key="1">
    <source>
        <dbReference type="SAM" id="MobiDB-lite"/>
    </source>
</evidence>
<accession>A0A3S2U728</accession>
<evidence type="ECO:0000313" key="3">
    <source>
        <dbReference type="Proteomes" id="UP000283210"/>
    </source>
</evidence>
<reference evidence="2 3" key="2">
    <citation type="submission" date="2019-01" db="EMBL/GenBank/DDBJ databases">
        <title>A chromosome length genome reference of the Java medaka (oryzias javanicus).</title>
        <authorList>
            <person name="Herpin A."/>
            <person name="Takehana Y."/>
            <person name="Naruse K."/>
            <person name="Ansai S."/>
            <person name="Kawaguchi M."/>
        </authorList>
    </citation>
    <scope>NUCLEOTIDE SEQUENCE [LARGE SCALE GENOMIC DNA]</scope>
    <source>
        <strain evidence="2">RS831</strain>
        <tissue evidence="2">Whole body</tissue>
    </source>
</reference>
<reference evidence="2 3" key="1">
    <citation type="submission" date="2018-11" db="EMBL/GenBank/DDBJ databases">
        <authorList>
            <person name="Lopez-Roques C."/>
            <person name="Donnadieu C."/>
            <person name="Bouchez O."/>
            <person name="Klopp C."/>
            <person name="Cabau C."/>
            <person name="Zahm M."/>
        </authorList>
    </citation>
    <scope>NUCLEOTIDE SEQUENCE [LARGE SCALE GENOMIC DNA]</scope>
    <source>
        <strain evidence="2">RS831</strain>
        <tissue evidence="2">Whole body</tissue>
    </source>
</reference>
<dbReference type="EMBL" id="CM012450">
    <property type="protein sequence ID" value="RVE64307.1"/>
    <property type="molecule type" value="Genomic_DNA"/>
</dbReference>
<feature type="region of interest" description="Disordered" evidence="1">
    <location>
        <begin position="74"/>
        <end position="108"/>
    </location>
</feature>
<name>A0A3S2U728_ORYJA</name>
<gene>
    <name evidence="2" type="ORF">OJAV_G00144980</name>
</gene>
<keyword evidence="3" id="KW-1185">Reference proteome</keyword>
<dbReference type="AlphaFoldDB" id="A0A3S2U728"/>